<dbReference type="Proteomes" id="UP000499080">
    <property type="component" value="Unassembled WGS sequence"/>
</dbReference>
<gene>
    <name evidence="1" type="ORF">AVEN_200572_1</name>
</gene>
<name>A0A4Y2W075_ARAVE</name>
<dbReference type="EMBL" id="BGPR01053157">
    <property type="protein sequence ID" value="GBO29946.1"/>
    <property type="molecule type" value="Genomic_DNA"/>
</dbReference>
<accession>A0A4Y2W075</accession>
<organism evidence="1 2">
    <name type="scientific">Araneus ventricosus</name>
    <name type="common">Orbweaver spider</name>
    <name type="synonym">Epeira ventricosa</name>
    <dbReference type="NCBI Taxonomy" id="182803"/>
    <lineage>
        <taxon>Eukaryota</taxon>
        <taxon>Metazoa</taxon>
        <taxon>Ecdysozoa</taxon>
        <taxon>Arthropoda</taxon>
        <taxon>Chelicerata</taxon>
        <taxon>Arachnida</taxon>
        <taxon>Araneae</taxon>
        <taxon>Araneomorphae</taxon>
        <taxon>Entelegynae</taxon>
        <taxon>Araneoidea</taxon>
        <taxon>Araneidae</taxon>
        <taxon>Araneus</taxon>
    </lineage>
</organism>
<keyword evidence="2" id="KW-1185">Reference proteome</keyword>
<sequence length="102" mass="11414">MLKICLLVSQDVSQYVARSLMARKRVLLEAKPMNPTLVTKGSFQKMPELWYYLCLVRKYGEPSREYVKSHPDGKGINTENSSSESVGVLSAVPASNLIYAEC</sequence>
<evidence type="ECO:0000313" key="1">
    <source>
        <dbReference type="EMBL" id="GBO29946.1"/>
    </source>
</evidence>
<proteinExistence type="predicted"/>
<protein>
    <submittedName>
        <fullName evidence="1">Uncharacterized protein</fullName>
    </submittedName>
</protein>
<dbReference type="AlphaFoldDB" id="A0A4Y2W075"/>
<reference evidence="1 2" key="1">
    <citation type="journal article" date="2019" name="Sci. Rep.">
        <title>Orb-weaving spider Araneus ventricosus genome elucidates the spidroin gene catalogue.</title>
        <authorList>
            <person name="Kono N."/>
            <person name="Nakamura H."/>
            <person name="Ohtoshi R."/>
            <person name="Moran D.A.P."/>
            <person name="Shinohara A."/>
            <person name="Yoshida Y."/>
            <person name="Fujiwara M."/>
            <person name="Mori M."/>
            <person name="Tomita M."/>
            <person name="Arakawa K."/>
        </authorList>
    </citation>
    <scope>NUCLEOTIDE SEQUENCE [LARGE SCALE GENOMIC DNA]</scope>
</reference>
<evidence type="ECO:0000313" key="2">
    <source>
        <dbReference type="Proteomes" id="UP000499080"/>
    </source>
</evidence>
<comment type="caution">
    <text evidence="1">The sequence shown here is derived from an EMBL/GenBank/DDBJ whole genome shotgun (WGS) entry which is preliminary data.</text>
</comment>